<dbReference type="EMBL" id="CP133720">
    <property type="protein sequence ID" value="WMW81836.1"/>
    <property type="molecule type" value="Genomic_DNA"/>
</dbReference>
<name>A0ABY9RPB5_9BURK</name>
<gene>
    <name evidence="1" type="ORF">RF679_06015</name>
</gene>
<accession>A0ABY9RPB5</accession>
<protein>
    <submittedName>
        <fullName evidence="1">Uncharacterized protein</fullName>
    </submittedName>
</protein>
<evidence type="ECO:0000313" key="2">
    <source>
        <dbReference type="Proteomes" id="UP001181355"/>
    </source>
</evidence>
<dbReference type="Proteomes" id="UP001181355">
    <property type="component" value="Chromosome"/>
</dbReference>
<evidence type="ECO:0000313" key="1">
    <source>
        <dbReference type="EMBL" id="WMW81836.1"/>
    </source>
</evidence>
<reference evidence="1" key="1">
    <citation type="submission" date="2023-09" db="EMBL/GenBank/DDBJ databases">
        <title>Undibacterium sp. 20NA77.5 isolated from freshwater.</title>
        <authorList>
            <person name="Le V."/>
            <person name="Ko S.-R."/>
            <person name="Ahn C.-Y."/>
            <person name="Oh H.-M."/>
        </authorList>
    </citation>
    <scope>NUCLEOTIDE SEQUENCE</scope>
    <source>
        <strain evidence="1">20NA77.5</strain>
    </source>
</reference>
<keyword evidence="2" id="KW-1185">Reference proteome</keyword>
<dbReference type="RefSeq" id="WP_309483313.1">
    <property type="nucleotide sequence ID" value="NZ_CP133720.1"/>
</dbReference>
<organism evidence="1 2">
    <name type="scientific">Undibacterium cyanobacteriorum</name>
    <dbReference type="NCBI Taxonomy" id="3073561"/>
    <lineage>
        <taxon>Bacteria</taxon>
        <taxon>Pseudomonadati</taxon>
        <taxon>Pseudomonadota</taxon>
        <taxon>Betaproteobacteria</taxon>
        <taxon>Burkholderiales</taxon>
        <taxon>Oxalobacteraceae</taxon>
        <taxon>Undibacterium</taxon>
    </lineage>
</organism>
<proteinExistence type="predicted"/>
<sequence length="142" mass="16472">MKLSPHESGGLISRYDTEQFLPKEHFPERHLIDHGAMPKHFFGLWYEIGFLLICDGFIKHRAIIATSDPQHKWLTLKHQTPPPILSEYGFWLIANLGKLLMQQFCKRLSVAEWVRFLIFVFADLKKIGAKAKSFVASWNVHA</sequence>